<dbReference type="OrthoDB" id="3576279at2"/>
<feature type="domain" description="HTH marR-type" evidence="1">
    <location>
        <begin position="30"/>
        <end position="132"/>
    </location>
</feature>
<dbReference type="Pfam" id="PF01047">
    <property type="entry name" value="MarR"/>
    <property type="match status" value="1"/>
</dbReference>
<evidence type="ECO:0000313" key="2">
    <source>
        <dbReference type="EMBL" id="GEL25714.1"/>
    </source>
</evidence>
<dbReference type="InterPro" id="IPR000835">
    <property type="entry name" value="HTH_MarR-typ"/>
</dbReference>
<dbReference type="SMART" id="SM00347">
    <property type="entry name" value="HTH_MARR"/>
    <property type="match status" value="1"/>
</dbReference>
<evidence type="ECO:0000313" key="3">
    <source>
        <dbReference type="Proteomes" id="UP000321685"/>
    </source>
</evidence>
<dbReference type="InterPro" id="IPR036390">
    <property type="entry name" value="WH_DNA-bd_sf"/>
</dbReference>
<organism evidence="2 3">
    <name type="scientific">Pseudonocardia sulfidoxydans NBRC 16205</name>
    <dbReference type="NCBI Taxonomy" id="1223511"/>
    <lineage>
        <taxon>Bacteria</taxon>
        <taxon>Bacillati</taxon>
        <taxon>Actinomycetota</taxon>
        <taxon>Actinomycetes</taxon>
        <taxon>Pseudonocardiales</taxon>
        <taxon>Pseudonocardiaceae</taxon>
        <taxon>Pseudonocardia</taxon>
    </lineage>
</organism>
<name>A0A511DPI5_9PSEU</name>
<dbReference type="SUPFAM" id="SSF46785">
    <property type="entry name" value="Winged helix' DNA-binding domain"/>
    <property type="match status" value="1"/>
</dbReference>
<accession>A0A511DPI5</accession>
<dbReference type="InterPro" id="IPR039422">
    <property type="entry name" value="MarR/SlyA-like"/>
</dbReference>
<protein>
    <recommendedName>
        <fullName evidence="1">HTH marR-type domain-containing protein</fullName>
    </recommendedName>
</protein>
<comment type="caution">
    <text evidence="2">The sequence shown here is derived from an EMBL/GenBank/DDBJ whole genome shotgun (WGS) entry which is preliminary data.</text>
</comment>
<gene>
    <name evidence="2" type="ORF">PSU4_46680</name>
</gene>
<dbReference type="GO" id="GO:0006950">
    <property type="term" value="P:response to stress"/>
    <property type="evidence" value="ECO:0007669"/>
    <property type="project" value="TreeGrafter"/>
</dbReference>
<proteinExistence type="predicted"/>
<evidence type="ECO:0000259" key="1">
    <source>
        <dbReference type="SMART" id="SM00347"/>
    </source>
</evidence>
<sequence length="143" mass="15001">MSISTGTTRRPGLDLLLVRAGREVERRRRASAAAHGLSTTGLAVLHALLGVPSASHRDLAGAVGLTPATLTPVLDALDALDADGLVTRERDGRDRRVVRIAVTAAGRTRSAAATAAVDRDVAAWLPAAPPELRGYLTRIAEQR</sequence>
<dbReference type="Proteomes" id="UP000321685">
    <property type="component" value="Unassembled WGS sequence"/>
</dbReference>
<reference evidence="2 3" key="1">
    <citation type="submission" date="2019-07" db="EMBL/GenBank/DDBJ databases">
        <title>Whole genome shotgun sequence of Pseudonocardia sulfidoxydans NBRC 16205.</title>
        <authorList>
            <person name="Hosoyama A."/>
            <person name="Uohara A."/>
            <person name="Ohji S."/>
            <person name="Ichikawa N."/>
        </authorList>
    </citation>
    <scope>NUCLEOTIDE SEQUENCE [LARGE SCALE GENOMIC DNA]</scope>
    <source>
        <strain evidence="2 3">NBRC 16205</strain>
    </source>
</reference>
<keyword evidence="3" id="KW-1185">Reference proteome</keyword>
<dbReference type="AlphaFoldDB" id="A0A511DPI5"/>
<dbReference type="PANTHER" id="PTHR33164:SF43">
    <property type="entry name" value="HTH-TYPE TRANSCRIPTIONAL REPRESSOR YETL"/>
    <property type="match status" value="1"/>
</dbReference>
<dbReference type="PANTHER" id="PTHR33164">
    <property type="entry name" value="TRANSCRIPTIONAL REGULATOR, MARR FAMILY"/>
    <property type="match status" value="1"/>
</dbReference>
<dbReference type="RefSeq" id="WP_147112410.1">
    <property type="nucleotide sequence ID" value="NZ_BJVJ01000061.1"/>
</dbReference>
<dbReference type="GO" id="GO:0003700">
    <property type="term" value="F:DNA-binding transcription factor activity"/>
    <property type="evidence" value="ECO:0007669"/>
    <property type="project" value="InterPro"/>
</dbReference>
<dbReference type="EMBL" id="BJVJ01000061">
    <property type="protein sequence ID" value="GEL25714.1"/>
    <property type="molecule type" value="Genomic_DNA"/>
</dbReference>
<dbReference type="InterPro" id="IPR036388">
    <property type="entry name" value="WH-like_DNA-bd_sf"/>
</dbReference>
<dbReference type="Gene3D" id="1.10.10.10">
    <property type="entry name" value="Winged helix-like DNA-binding domain superfamily/Winged helix DNA-binding domain"/>
    <property type="match status" value="1"/>
</dbReference>